<dbReference type="Pfam" id="PF00646">
    <property type="entry name" value="F-box"/>
    <property type="match status" value="1"/>
</dbReference>
<dbReference type="InterPro" id="IPR001810">
    <property type="entry name" value="F-box_dom"/>
</dbReference>
<proteinExistence type="predicted"/>
<keyword evidence="2" id="KW-1185">Reference proteome</keyword>
<reference evidence="3" key="1">
    <citation type="submission" date="2016-11" db="UniProtKB">
        <authorList>
            <consortium name="WormBaseParasite"/>
        </authorList>
    </citation>
    <scope>IDENTIFICATION</scope>
</reference>
<dbReference type="AlphaFoldDB" id="A0A1I7XDT4"/>
<evidence type="ECO:0000259" key="1">
    <source>
        <dbReference type="PROSITE" id="PS50181"/>
    </source>
</evidence>
<organism evidence="2 3">
    <name type="scientific">Heterorhabditis bacteriophora</name>
    <name type="common">Entomopathogenic nematode worm</name>
    <dbReference type="NCBI Taxonomy" id="37862"/>
    <lineage>
        <taxon>Eukaryota</taxon>
        <taxon>Metazoa</taxon>
        <taxon>Ecdysozoa</taxon>
        <taxon>Nematoda</taxon>
        <taxon>Chromadorea</taxon>
        <taxon>Rhabditida</taxon>
        <taxon>Rhabditina</taxon>
        <taxon>Rhabditomorpha</taxon>
        <taxon>Strongyloidea</taxon>
        <taxon>Heterorhabditidae</taxon>
        <taxon>Heterorhabditis</taxon>
    </lineage>
</organism>
<sequence length="362" mass="41446">MQEESPLYGMILVNGFCSFGENDTILPPEILVKVFKQLPASDVTSSKLLNKKVGSICRLIKNNNKYLARHVFDVKLTEHRGQIVIIHSRSGQRHEECTTFENFDLQKWDEIEIGSLELKNIVGGSEESSTRNVLVKVRQALKKSRQFGIRSLSLKSVVLDGSFASVLTDLFELIIASCTELLFSHCILPNTLTPHMIEQLSVFDHYRWIDSQSCEKDNSNDLVLRKFTSDMRVSESRRSFLAEVNSVTPSTVCEFIEVCTFLDTVPLSLSTFLTWLVVSTASYFNLTLNSCDEVWKDVFLEECRRRNLTHYCLEFTSKSNSHAHIKVNFVEESQMCRIWPIFDVPARSAGSTICYARYFRDF</sequence>
<evidence type="ECO:0000313" key="3">
    <source>
        <dbReference type="WBParaSite" id="Hba_15814"/>
    </source>
</evidence>
<dbReference type="PROSITE" id="PS50181">
    <property type="entry name" value="FBOX"/>
    <property type="match status" value="1"/>
</dbReference>
<name>A0A1I7XDT4_HETBA</name>
<evidence type="ECO:0000313" key="2">
    <source>
        <dbReference type="Proteomes" id="UP000095283"/>
    </source>
</evidence>
<feature type="domain" description="F-box" evidence="1">
    <location>
        <begin position="20"/>
        <end position="69"/>
    </location>
</feature>
<dbReference type="WBParaSite" id="Hba_15814">
    <property type="protein sequence ID" value="Hba_15814"/>
    <property type="gene ID" value="Hba_15814"/>
</dbReference>
<protein>
    <submittedName>
        <fullName evidence="3">F-box domain-containing protein</fullName>
    </submittedName>
</protein>
<accession>A0A1I7XDT4</accession>
<dbReference type="Proteomes" id="UP000095283">
    <property type="component" value="Unplaced"/>
</dbReference>